<evidence type="ECO:0000256" key="1">
    <source>
        <dbReference type="ARBA" id="ARBA00001917"/>
    </source>
</evidence>
<organism evidence="7 8">
    <name type="scientific">Breznakia blatticola</name>
    <dbReference type="NCBI Taxonomy" id="1754012"/>
    <lineage>
        <taxon>Bacteria</taxon>
        <taxon>Bacillati</taxon>
        <taxon>Bacillota</taxon>
        <taxon>Erysipelotrichia</taxon>
        <taxon>Erysipelotrichales</taxon>
        <taxon>Erysipelotrichaceae</taxon>
        <taxon>Breznakia</taxon>
    </lineage>
</organism>
<evidence type="ECO:0000256" key="2">
    <source>
        <dbReference type="ARBA" id="ARBA00007118"/>
    </source>
</evidence>
<dbReference type="Pfam" id="PF00881">
    <property type="entry name" value="Nitroreductase"/>
    <property type="match status" value="1"/>
</dbReference>
<evidence type="ECO:0000256" key="4">
    <source>
        <dbReference type="ARBA" id="ARBA00022643"/>
    </source>
</evidence>
<comment type="cofactor">
    <cofactor evidence="1">
        <name>FMN</name>
        <dbReference type="ChEBI" id="CHEBI:58210"/>
    </cofactor>
</comment>
<dbReference type="InterPro" id="IPR000415">
    <property type="entry name" value="Nitroreductase-like"/>
</dbReference>
<feature type="domain" description="Nitroreductase" evidence="6">
    <location>
        <begin position="10"/>
        <end position="152"/>
    </location>
</feature>
<dbReference type="SUPFAM" id="SSF55469">
    <property type="entry name" value="FMN-dependent nitroreductase-like"/>
    <property type="match status" value="1"/>
</dbReference>
<dbReference type="InterPro" id="IPR029479">
    <property type="entry name" value="Nitroreductase"/>
</dbReference>
<evidence type="ECO:0000313" key="8">
    <source>
        <dbReference type="Proteomes" id="UP000294743"/>
    </source>
</evidence>
<keyword evidence="4" id="KW-0288">FMN</keyword>
<reference evidence="7 8" key="1">
    <citation type="submission" date="2019-03" db="EMBL/GenBank/DDBJ databases">
        <title>Genomic Encyclopedia of Type Strains, Phase IV (KMG-IV): sequencing the most valuable type-strain genomes for metagenomic binning, comparative biology and taxonomic classification.</title>
        <authorList>
            <person name="Goeker M."/>
        </authorList>
    </citation>
    <scope>NUCLEOTIDE SEQUENCE [LARGE SCALE GENOMIC DNA]</scope>
    <source>
        <strain evidence="7 8">DSM 28867</strain>
    </source>
</reference>
<protein>
    <submittedName>
        <fullName evidence="7">Nitroreductase</fullName>
    </submittedName>
</protein>
<dbReference type="AlphaFoldDB" id="A0A4V3G7R1"/>
<comment type="similarity">
    <text evidence="2">Belongs to the nitroreductase family.</text>
</comment>
<evidence type="ECO:0000256" key="3">
    <source>
        <dbReference type="ARBA" id="ARBA00022630"/>
    </source>
</evidence>
<proteinExistence type="inferred from homology"/>
<name>A0A4V3G7R1_9FIRM</name>
<dbReference type="GO" id="GO:0016491">
    <property type="term" value="F:oxidoreductase activity"/>
    <property type="evidence" value="ECO:0007669"/>
    <property type="project" value="UniProtKB-KW"/>
</dbReference>
<comment type="caution">
    <text evidence="7">The sequence shown here is derived from an EMBL/GenBank/DDBJ whole genome shotgun (WGS) entry which is preliminary data.</text>
</comment>
<sequence length="171" mass="18902">MNKDALDLLYKRRSIRSFKDTQIQKEELDAVLKAGVLAPCAMNRQTTLMVVVQSQIYRDALVELKNAGTDKDPFYGAPTIIVLFAPANHYTAIENASAVQMNLMHAANAVGLASCWVHMPKEVFQQVEGKQLMYAWGLPDDVISIAALAIGYQDGETPEVPDKEQHIVISV</sequence>
<gene>
    <name evidence="7" type="ORF">EDD63_11622</name>
</gene>
<dbReference type="PANTHER" id="PTHR43673">
    <property type="entry name" value="NAD(P)H NITROREDUCTASE YDGI-RELATED"/>
    <property type="match status" value="1"/>
</dbReference>
<dbReference type="Proteomes" id="UP000294743">
    <property type="component" value="Unassembled WGS sequence"/>
</dbReference>
<keyword evidence="8" id="KW-1185">Reference proteome</keyword>
<evidence type="ECO:0000256" key="5">
    <source>
        <dbReference type="ARBA" id="ARBA00023002"/>
    </source>
</evidence>
<dbReference type="RefSeq" id="WP_134169420.1">
    <property type="nucleotide sequence ID" value="NZ_SODD01000016.1"/>
</dbReference>
<keyword evidence="5" id="KW-0560">Oxidoreductase</keyword>
<keyword evidence="3" id="KW-0285">Flavoprotein</keyword>
<dbReference type="PANTHER" id="PTHR43673:SF2">
    <property type="entry name" value="NITROREDUCTASE"/>
    <property type="match status" value="1"/>
</dbReference>
<dbReference type="EMBL" id="SODD01000016">
    <property type="protein sequence ID" value="TDW19924.1"/>
    <property type="molecule type" value="Genomic_DNA"/>
</dbReference>
<dbReference type="Gene3D" id="3.40.109.10">
    <property type="entry name" value="NADH Oxidase"/>
    <property type="match status" value="1"/>
</dbReference>
<evidence type="ECO:0000313" key="7">
    <source>
        <dbReference type="EMBL" id="TDW19924.1"/>
    </source>
</evidence>
<evidence type="ECO:0000259" key="6">
    <source>
        <dbReference type="Pfam" id="PF00881"/>
    </source>
</evidence>
<dbReference type="OrthoDB" id="9783470at2"/>
<accession>A0A4V3G7R1</accession>